<dbReference type="InterPro" id="IPR036866">
    <property type="entry name" value="RibonucZ/Hydroxyglut_hydro"/>
</dbReference>
<reference evidence="1" key="1">
    <citation type="journal article" date="2014" name="Int. J. Syst. Evol. Microbiol.">
        <title>Complete genome sequence of Corynebacterium casei LMG S-19264T (=DSM 44701T), isolated from a smear-ripened cheese.</title>
        <authorList>
            <consortium name="US DOE Joint Genome Institute (JGI-PGF)"/>
            <person name="Walter F."/>
            <person name="Albersmeier A."/>
            <person name="Kalinowski J."/>
            <person name="Ruckert C."/>
        </authorList>
    </citation>
    <scope>NUCLEOTIDE SEQUENCE</scope>
    <source>
        <strain evidence="1">KCTC 12719</strain>
    </source>
</reference>
<dbReference type="EMBL" id="BMXB01000002">
    <property type="protein sequence ID" value="GHA30835.1"/>
    <property type="molecule type" value="Genomic_DNA"/>
</dbReference>
<dbReference type="AlphaFoldDB" id="A0A918SBT7"/>
<reference evidence="1" key="2">
    <citation type="submission" date="2020-09" db="EMBL/GenBank/DDBJ databases">
        <authorList>
            <person name="Sun Q."/>
            <person name="Kim S."/>
        </authorList>
    </citation>
    <scope>NUCLEOTIDE SEQUENCE</scope>
    <source>
        <strain evidence="1">KCTC 12719</strain>
    </source>
</reference>
<dbReference type="SUPFAM" id="SSF56281">
    <property type="entry name" value="Metallo-hydrolase/oxidoreductase"/>
    <property type="match status" value="1"/>
</dbReference>
<organism evidence="1 2">
    <name type="scientific">Salinimicrobium marinum</name>
    <dbReference type="NCBI Taxonomy" id="680283"/>
    <lineage>
        <taxon>Bacteria</taxon>
        <taxon>Pseudomonadati</taxon>
        <taxon>Bacteroidota</taxon>
        <taxon>Flavobacteriia</taxon>
        <taxon>Flavobacteriales</taxon>
        <taxon>Flavobacteriaceae</taxon>
        <taxon>Salinimicrobium</taxon>
    </lineage>
</organism>
<protein>
    <submittedName>
        <fullName evidence="1">Uncharacterized protein</fullName>
    </submittedName>
</protein>
<dbReference type="Proteomes" id="UP000610456">
    <property type="component" value="Unassembled WGS sequence"/>
</dbReference>
<accession>A0A918SBT7</accession>
<comment type="caution">
    <text evidence="1">The sequence shown here is derived from an EMBL/GenBank/DDBJ whole genome shotgun (WGS) entry which is preliminary data.</text>
</comment>
<evidence type="ECO:0000313" key="2">
    <source>
        <dbReference type="Proteomes" id="UP000610456"/>
    </source>
</evidence>
<keyword evidence="2" id="KW-1185">Reference proteome</keyword>
<evidence type="ECO:0000313" key="1">
    <source>
        <dbReference type="EMBL" id="GHA30835.1"/>
    </source>
</evidence>
<dbReference type="RefSeq" id="WP_189603649.1">
    <property type="nucleotide sequence ID" value="NZ_BMXB01000002.1"/>
</dbReference>
<name>A0A918SBT7_9FLAO</name>
<dbReference type="Gene3D" id="3.60.15.10">
    <property type="entry name" value="Ribonuclease Z/Hydroxyacylglutathione hydrolase-like"/>
    <property type="match status" value="1"/>
</dbReference>
<sequence>MKTVDKKEVINRESAEFIQQTEEGKFVNLIPDTFIIKMEGGAQGYAIRHLNRQDMILIDTTGKGAQKGVKHLVEEGYKIKAILVTHKAALDNTYASLKTISEDAGGAPIFSHPVNNKDSEFEVKNITDKNKIFGNFSISVRDFPAASGEAVVVHSEINEGMVFAGCSAEGASYDSDKEGFSLPDIKSENKKSSLAESWRSYMREFSFFFPYKGKPGFNLSEGQQKDIVLKLGSTNYPGGGNPNL</sequence>
<proteinExistence type="predicted"/>
<gene>
    <name evidence="1" type="ORF">GCM10007103_10460</name>
</gene>